<evidence type="ECO:0000313" key="2">
    <source>
        <dbReference type="Proteomes" id="UP001177212"/>
    </source>
</evidence>
<dbReference type="SUPFAM" id="SSF48403">
    <property type="entry name" value="Ankyrin repeat"/>
    <property type="match status" value="1"/>
</dbReference>
<name>A0ABT9FI08_9GAMM</name>
<reference evidence="1" key="1">
    <citation type="submission" date="2023-07" db="EMBL/GenBank/DDBJ databases">
        <title>Genome content predicts the carbon catabolic preferences of heterotrophic bacteria.</title>
        <authorList>
            <person name="Gralka M."/>
        </authorList>
    </citation>
    <scope>NUCLEOTIDE SEQUENCE</scope>
    <source>
        <strain evidence="1">4G09</strain>
    </source>
</reference>
<accession>A0ABT9FI08</accession>
<organism evidence="1 2">
    <name type="scientific">Pseudoalteromonas marina</name>
    <dbReference type="NCBI Taxonomy" id="267375"/>
    <lineage>
        <taxon>Bacteria</taxon>
        <taxon>Pseudomonadati</taxon>
        <taxon>Pseudomonadota</taxon>
        <taxon>Gammaproteobacteria</taxon>
        <taxon>Alteromonadales</taxon>
        <taxon>Pseudoalteromonadaceae</taxon>
        <taxon>Pseudoalteromonas</taxon>
    </lineage>
</organism>
<protein>
    <submittedName>
        <fullName evidence="1">Uncharacterized protein</fullName>
    </submittedName>
</protein>
<keyword evidence="2" id="KW-1185">Reference proteome</keyword>
<comment type="caution">
    <text evidence="1">The sequence shown here is derived from an EMBL/GenBank/DDBJ whole genome shotgun (WGS) entry which is preliminary data.</text>
</comment>
<evidence type="ECO:0000313" key="1">
    <source>
        <dbReference type="EMBL" id="MDP2566394.1"/>
    </source>
</evidence>
<dbReference type="InterPro" id="IPR036770">
    <property type="entry name" value="Ankyrin_rpt-contain_sf"/>
</dbReference>
<sequence>MQNTLLPINALTNEFTTRTKPQTPIVFIIDCMESLDTSNINDIIRPTKPTFIVLPNQETDDNKQISKNITLITDKRDLSSVLKIFVGMKVEISAIVCDYKFNSELLLKNSTTLKLAKTKLAIVHGHNGNETQKLAELFDFGAKHVCTINNTFEQHMRQDTDRGLVSIFDIRTLRNKPLKNEHTQTLQNMSYCAYFDSRFNSFGLHSSHEGRKLIVIDYEYLYDVTKFEIVKIENQKLIVEEKFDTDPFPLLSRQLRSRSFHTKEKALSVSIEDRLYAAHIRKHMKSTFAKRELMVTECTKEILQQLNKPITASNINNFSKLITCTMPTTFISQYDRDSFKLLHHSPRKFLKKAKKDMNMFFAKDIYNSRLYFELAKKEIYSEILQYFLKNAHPMIFNTKSTDSNCMTMLEIAAAYNQPVAITHLINYGAEINYVSEFNSTALDRAISNNAEVARIALELKNAKIASELKQNEM</sequence>
<dbReference type="RefSeq" id="WP_305473007.1">
    <property type="nucleotide sequence ID" value="NZ_JAUYVT010000020.1"/>
</dbReference>
<dbReference type="Gene3D" id="1.25.40.20">
    <property type="entry name" value="Ankyrin repeat-containing domain"/>
    <property type="match status" value="1"/>
</dbReference>
<dbReference type="EMBL" id="JAUYVT010000020">
    <property type="protein sequence ID" value="MDP2566394.1"/>
    <property type="molecule type" value="Genomic_DNA"/>
</dbReference>
<dbReference type="Proteomes" id="UP001177212">
    <property type="component" value="Unassembled WGS sequence"/>
</dbReference>
<gene>
    <name evidence="1" type="ORF">Q8W34_17240</name>
</gene>
<proteinExistence type="predicted"/>